<dbReference type="PROSITE" id="PS51476">
    <property type="entry name" value="PROTEASOME_BETA_2"/>
    <property type="match status" value="1"/>
</dbReference>
<dbReference type="EC" id="3.4.25.2" evidence="10"/>
<evidence type="ECO:0000256" key="2">
    <source>
        <dbReference type="ARBA" id="ARBA00006053"/>
    </source>
</evidence>
<evidence type="ECO:0000256" key="4">
    <source>
        <dbReference type="ARBA" id="ARBA00022533"/>
    </source>
</evidence>
<dbReference type="PIRSF" id="PIRSF039093">
    <property type="entry name" value="HslV"/>
    <property type="match status" value="1"/>
</dbReference>
<keyword evidence="3" id="KW-0963">Cytoplasm</keyword>
<keyword evidence="8 10" id="KW-0378">Hydrolase</keyword>
<evidence type="ECO:0000256" key="3">
    <source>
        <dbReference type="ARBA" id="ARBA00022490"/>
    </source>
</evidence>
<dbReference type="GO" id="GO:0051603">
    <property type="term" value="P:proteolysis involved in protein catabolic process"/>
    <property type="evidence" value="ECO:0007669"/>
    <property type="project" value="InterPro"/>
</dbReference>
<dbReference type="Gene3D" id="3.60.20.10">
    <property type="entry name" value="Glutamine Phosphoribosylpyrophosphate, subunit 1, domain 1"/>
    <property type="match status" value="1"/>
</dbReference>
<accession>A0A1V5T3C3</accession>
<name>A0A1V5T3C3_9BACT</name>
<keyword evidence="6" id="KW-0888">Threonine protease</keyword>
<protein>
    <submittedName>
        <fullName evidence="10">ATP-dependent protease subunit HslV</fullName>
        <ecNumber evidence="10">3.4.25.2</ecNumber>
    </submittedName>
</protein>
<proteinExistence type="inferred from homology"/>
<dbReference type="CDD" id="cd01913">
    <property type="entry name" value="protease_HslV"/>
    <property type="match status" value="1"/>
</dbReference>
<dbReference type="Pfam" id="PF00227">
    <property type="entry name" value="Proteasome"/>
    <property type="match status" value="1"/>
</dbReference>
<dbReference type="EMBL" id="MWBQ01000021">
    <property type="protein sequence ID" value="OQA61256.1"/>
    <property type="molecule type" value="Genomic_DNA"/>
</dbReference>
<keyword evidence="5 10" id="KW-0645">Protease</keyword>
<evidence type="ECO:0000256" key="9">
    <source>
        <dbReference type="ARBA" id="ARBA00023053"/>
    </source>
</evidence>
<sequence>MKIISTTVLGVLRNGKAAMACDGQVTMNESVLKRGAKKIRTLYQGNVLAGFAGAGADCLTLLDRFEEKLNSYSGNLSRAAIELAKMWRTDKVLRHLEALLLAMDLEHVLIISGKGDVIEPDESIAAIGSGGNYALSAAKALYRNTDMDSEAIARRSLEIAAEICIYTNDHIHLETLG</sequence>
<evidence type="ECO:0000256" key="5">
    <source>
        <dbReference type="ARBA" id="ARBA00022670"/>
    </source>
</evidence>
<dbReference type="GO" id="GO:0005839">
    <property type="term" value="C:proteasome core complex"/>
    <property type="evidence" value="ECO:0007669"/>
    <property type="project" value="InterPro"/>
</dbReference>
<keyword evidence="4" id="KW-0021">Allosteric enzyme</keyword>
<keyword evidence="9" id="KW-0915">Sodium</keyword>
<dbReference type="GO" id="GO:0004298">
    <property type="term" value="F:threonine-type endopeptidase activity"/>
    <property type="evidence" value="ECO:0007669"/>
    <property type="project" value="UniProtKB-KW"/>
</dbReference>
<comment type="caution">
    <text evidence="10">The sequence shown here is derived from an EMBL/GenBank/DDBJ whole genome shotgun (WGS) entry which is preliminary data.</text>
</comment>
<comment type="similarity">
    <text evidence="2">Belongs to the peptidase T1B family. HslV subfamily.</text>
</comment>
<dbReference type="PANTHER" id="PTHR32194:SF0">
    <property type="entry name" value="ATP-DEPENDENT PROTEASE SUBUNIT HSLV"/>
    <property type="match status" value="1"/>
</dbReference>
<dbReference type="SUPFAM" id="SSF56235">
    <property type="entry name" value="N-terminal nucleophile aminohydrolases (Ntn hydrolases)"/>
    <property type="match status" value="1"/>
</dbReference>
<dbReference type="InterPro" id="IPR022281">
    <property type="entry name" value="ATP-dep_Prtase_HsIV_su"/>
</dbReference>
<dbReference type="PANTHER" id="PTHR32194">
    <property type="entry name" value="METALLOPROTEASE TLDD"/>
    <property type="match status" value="1"/>
</dbReference>
<gene>
    <name evidence="10" type="primary">hslV</name>
    <name evidence="10" type="ORF">BWY41_00207</name>
</gene>
<dbReference type="NCBIfam" id="TIGR03692">
    <property type="entry name" value="ATP_dep_HslV"/>
    <property type="match status" value="1"/>
</dbReference>
<organism evidence="10">
    <name type="scientific">Candidatus Atribacter allofermentans</name>
    <dbReference type="NCBI Taxonomy" id="1852833"/>
    <lineage>
        <taxon>Bacteria</taxon>
        <taxon>Pseudomonadati</taxon>
        <taxon>Atribacterota</taxon>
        <taxon>Atribacteria</taxon>
        <taxon>Atribacterales</taxon>
        <taxon>Atribacteraceae</taxon>
        <taxon>Atribacter</taxon>
    </lineage>
</organism>
<dbReference type="AlphaFoldDB" id="A0A1V5T3C3"/>
<dbReference type="InterPro" id="IPR029055">
    <property type="entry name" value="Ntn_hydrolases_N"/>
</dbReference>
<dbReference type="Proteomes" id="UP000485569">
    <property type="component" value="Unassembled WGS sequence"/>
</dbReference>
<reference evidence="10" key="1">
    <citation type="submission" date="2017-02" db="EMBL/GenBank/DDBJ databases">
        <title>Delving into the versatile metabolic prowess of the omnipresent phylum Bacteroidetes.</title>
        <authorList>
            <person name="Nobu M.K."/>
            <person name="Mei R."/>
            <person name="Narihiro T."/>
            <person name="Kuroda K."/>
            <person name="Liu W.-T."/>
        </authorList>
    </citation>
    <scope>NUCLEOTIDE SEQUENCE</scope>
    <source>
        <strain evidence="10">ADurb.Bin276</strain>
    </source>
</reference>
<comment type="subcellular location">
    <subcellularLocation>
        <location evidence="1">Cytoplasm</location>
    </subcellularLocation>
</comment>
<evidence type="ECO:0000256" key="7">
    <source>
        <dbReference type="ARBA" id="ARBA00022723"/>
    </source>
</evidence>
<dbReference type="InterPro" id="IPR001353">
    <property type="entry name" value="Proteasome_sua/b"/>
</dbReference>
<evidence type="ECO:0000256" key="6">
    <source>
        <dbReference type="ARBA" id="ARBA00022698"/>
    </source>
</evidence>
<dbReference type="GO" id="GO:0009376">
    <property type="term" value="C:HslUV protease complex"/>
    <property type="evidence" value="ECO:0007669"/>
    <property type="project" value="InterPro"/>
</dbReference>
<dbReference type="NCBIfam" id="NF003964">
    <property type="entry name" value="PRK05456.1"/>
    <property type="match status" value="1"/>
</dbReference>
<evidence type="ECO:0000313" key="10">
    <source>
        <dbReference type="EMBL" id="OQA61256.1"/>
    </source>
</evidence>
<evidence type="ECO:0000256" key="8">
    <source>
        <dbReference type="ARBA" id="ARBA00022801"/>
    </source>
</evidence>
<evidence type="ECO:0000256" key="1">
    <source>
        <dbReference type="ARBA" id="ARBA00004496"/>
    </source>
</evidence>
<dbReference type="GO" id="GO:0046872">
    <property type="term" value="F:metal ion binding"/>
    <property type="evidence" value="ECO:0007669"/>
    <property type="project" value="UniProtKB-KW"/>
</dbReference>
<keyword evidence="7" id="KW-0479">Metal-binding</keyword>
<dbReference type="InterPro" id="IPR023333">
    <property type="entry name" value="Proteasome_suB-type"/>
</dbReference>